<dbReference type="InterPro" id="IPR020904">
    <property type="entry name" value="Sc_DH/Rdtase_CS"/>
</dbReference>
<proteinExistence type="inferred from homology"/>
<keyword evidence="4" id="KW-1185">Reference proteome</keyword>
<dbReference type="EMBL" id="MJBI02000001">
    <property type="protein sequence ID" value="RAI82625.1"/>
    <property type="molecule type" value="Genomic_DNA"/>
</dbReference>
<dbReference type="SUPFAM" id="SSF51735">
    <property type="entry name" value="NAD(P)-binding Rossmann-fold domains"/>
    <property type="match status" value="1"/>
</dbReference>
<dbReference type="PANTHER" id="PTHR24321">
    <property type="entry name" value="DEHYDROGENASES, SHORT CHAIN"/>
    <property type="match status" value="1"/>
</dbReference>
<accession>A0A2G5NU12</accession>
<dbReference type="InterPro" id="IPR036291">
    <property type="entry name" value="NAD(P)-bd_dom_sf"/>
</dbReference>
<evidence type="ECO:0000256" key="1">
    <source>
        <dbReference type="ARBA" id="ARBA00006484"/>
    </source>
</evidence>
<dbReference type="Pfam" id="PF13561">
    <property type="entry name" value="adh_short_C2"/>
    <property type="match status" value="1"/>
</dbReference>
<dbReference type="Proteomes" id="UP000229523">
    <property type="component" value="Unassembled WGS sequence"/>
</dbReference>
<dbReference type="PANTHER" id="PTHR24321:SF8">
    <property type="entry name" value="ESTRADIOL 17-BETA-DEHYDROGENASE 8-RELATED"/>
    <property type="match status" value="1"/>
</dbReference>
<evidence type="ECO:0000313" key="4">
    <source>
        <dbReference type="Proteomes" id="UP000229523"/>
    </source>
</evidence>
<evidence type="ECO:0000256" key="2">
    <source>
        <dbReference type="ARBA" id="ARBA00023002"/>
    </source>
</evidence>
<dbReference type="PRINTS" id="PR00081">
    <property type="entry name" value="GDHRDH"/>
</dbReference>
<dbReference type="PROSITE" id="PS00061">
    <property type="entry name" value="ADH_SHORT"/>
    <property type="match status" value="1"/>
</dbReference>
<sequence>MNINGKVVIITGAAQGIGKHIADTFRHNKAIVCDIDIQPGCYFQGDISDTNVIDAFIQQVISEHKKIDYIINNALPIMKGINDCTIEEFNYALQVGVSAPFYIVQQALPYLNDNAAIVNISSSRALMSQPQTESYSAAKGGISALTHALAVSLREHARVNAILPGWIDTTNSEFTGSNNLQHPAGRVGVPNDITQMVLYLCSDNASFITGQEFVIDGGMTKQMIYHNDQGWYYDK</sequence>
<dbReference type="InterPro" id="IPR002347">
    <property type="entry name" value="SDR_fam"/>
</dbReference>
<reference evidence="3 4" key="1">
    <citation type="journal article" date="2018" name="Front. Microbiol.">
        <title>Description and Comparative Genomics of Macrococcus caseolyticus subsp. hominis subsp. nov., Macrococcus goetzii sp. nov., Macrococcus epidermidis sp. nov., and Macrococcus bohemicus sp. nov., Novel Macrococci From Human Clinical Material With Virulence Potential and Suspected Uptake of Foreign DNA by Natural Transformation.</title>
        <authorList>
            <person name="Maslanova I."/>
            <person name="Wertheimer Z."/>
            <person name="Sedlacek I."/>
            <person name="Svec P."/>
            <person name="Indrakova A."/>
            <person name="Kovarovic V."/>
            <person name="Schumann P."/>
            <person name="Sproer C."/>
            <person name="Kralova S."/>
            <person name="Sedo O."/>
            <person name="Kristofova L."/>
            <person name="Vrbovska V."/>
            <person name="Fuzik T."/>
            <person name="Petras P."/>
            <person name="Zdrahal Z."/>
            <person name="Ruzickova V."/>
            <person name="Doskar J."/>
            <person name="Pantucek R."/>
        </authorList>
    </citation>
    <scope>NUCLEOTIDE SEQUENCE [LARGE SCALE GENOMIC DNA]</scope>
    <source>
        <strain evidence="3 4">CCM 4927</strain>
    </source>
</reference>
<keyword evidence="2" id="KW-0560">Oxidoreductase</keyword>
<evidence type="ECO:0000313" key="3">
    <source>
        <dbReference type="EMBL" id="RAI82625.1"/>
    </source>
</evidence>
<dbReference type="AlphaFoldDB" id="A0A2G5NU12"/>
<comment type="similarity">
    <text evidence="1">Belongs to the short-chain dehydrogenases/reductases (SDR) family.</text>
</comment>
<comment type="caution">
    <text evidence="3">The sequence shown here is derived from an EMBL/GenBank/DDBJ whole genome shotgun (WGS) entry which is preliminary data.</text>
</comment>
<dbReference type="PRINTS" id="PR00080">
    <property type="entry name" value="SDRFAMILY"/>
</dbReference>
<organism evidence="3 4">
    <name type="scientific">Macrococcoides goetzii</name>
    <dbReference type="NCBI Taxonomy" id="1891097"/>
    <lineage>
        <taxon>Bacteria</taxon>
        <taxon>Bacillati</taxon>
        <taxon>Bacillota</taxon>
        <taxon>Bacilli</taxon>
        <taxon>Bacillales</taxon>
        <taxon>Staphylococcaceae</taxon>
        <taxon>Macrococcoides</taxon>
    </lineage>
</organism>
<gene>
    <name evidence="3" type="ORF">BFS35_002770</name>
</gene>
<dbReference type="GO" id="GO:0016491">
    <property type="term" value="F:oxidoreductase activity"/>
    <property type="evidence" value="ECO:0007669"/>
    <property type="project" value="UniProtKB-KW"/>
</dbReference>
<dbReference type="RefSeq" id="WP_099578066.1">
    <property type="nucleotide sequence ID" value="NZ_MJBI02000001.1"/>
</dbReference>
<dbReference type="Gene3D" id="3.40.50.720">
    <property type="entry name" value="NAD(P)-binding Rossmann-like Domain"/>
    <property type="match status" value="1"/>
</dbReference>
<protein>
    <submittedName>
        <fullName evidence="3">SDR family NAD(P)-dependent oxidoreductase</fullName>
    </submittedName>
</protein>
<name>A0A2G5NU12_9STAP</name>